<proteinExistence type="predicted"/>
<reference evidence="3" key="2">
    <citation type="submission" date="2020-09" db="EMBL/GenBank/DDBJ databases">
        <authorList>
            <person name="Sun Q."/>
            <person name="Ohkuma M."/>
        </authorList>
    </citation>
    <scope>NUCLEOTIDE SEQUENCE</scope>
    <source>
        <strain evidence="3">JCM 4477</strain>
    </source>
</reference>
<evidence type="ECO:0000313" key="3">
    <source>
        <dbReference type="EMBL" id="GHE86719.1"/>
    </source>
</evidence>
<keyword evidence="2" id="KW-0812">Transmembrane</keyword>
<dbReference type="AlphaFoldDB" id="A0A919A4X6"/>
<comment type="caution">
    <text evidence="3">The sequence shown here is derived from an EMBL/GenBank/DDBJ whole genome shotgun (WGS) entry which is preliminary data.</text>
</comment>
<evidence type="ECO:0000313" key="4">
    <source>
        <dbReference type="Proteomes" id="UP000630718"/>
    </source>
</evidence>
<feature type="compositionally biased region" description="Low complexity" evidence="1">
    <location>
        <begin position="292"/>
        <end position="318"/>
    </location>
</feature>
<feature type="compositionally biased region" description="Low complexity" evidence="1">
    <location>
        <begin position="43"/>
        <end position="56"/>
    </location>
</feature>
<organism evidence="3 4">
    <name type="scientific">Streptomyces fumanus</name>
    <dbReference type="NCBI Taxonomy" id="67302"/>
    <lineage>
        <taxon>Bacteria</taxon>
        <taxon>Bacillati</taxon>
        <taxon>Actinomycetota</taxon>
        <taxon>Actinomycetes</taxon>
        <taxon>Kitasatosporales</taxon>
        <taxon>Streptomycetaceae</taxon>
        <taxon>Streptomyces</taxon>
    </lineage>
</organism>
<evidence type="ECO:0000256" key="1">
    <source>
        <dbReference type="SAM" id="MobiDB-lite"/>
    </source>
</evidence>
<name>A0A919A4X6_9ACTN</name>
<keyword evidence="2" id="KW-1133">Transmembrane helix</keyword>
<feature type="region of interest" description="Disordered" evidence="1">
    <location>
        <begin position="1"/>
        <end position="108"/>
    </location>
</feature>
<feature type="compositionally biased region" description="Basic and acidic residues" evidence="1">
    <location>
        <begin position="59"/>
        <end position="86"/>
    </location>
</feature>
<reference evidence="3" key="1">
    <citation type="journal article" date="2014" name="Int. J. Syst. Evol. Microbiol.">
        <title>Complete genome sequence of Corynebacterium casei LMG S-19264T (=DSM 44701T), isolated from a smear-ripened cheese.</title>
        <authorList>
            <consortium name="US DOE Joint Genome Institute (JGI-PGF)"/>
            <person name="Walter F."/>
            <person name="Albersmeier A."/>
            <person name="Kalinowski J."/>
            <person name="Ruckert C."/>
        </authorList>
    </citation>
    <scope>NUCLEOTIDE SEQUENCE</scope>
    <source>
        <strain evidence="3">JCM 4477</strain>
    </source>
</reference>
<feature type="region of interest" description="Disordered" evidence="1">
    <location>
        <begin position="236"/>
        <end position="401"/>
    </location>
</feature>
<evidence type="ECO:0000256" key="2">
    <source>
        <dbReference type="SAM" id="Phobius"/>
    </source>
</evidence>
<feature type="transmembrane region" description="Helical" evidence="2">
    <location>
        <begin position="212"/>
        <end position="232"/>
    </location>
</feature>
<feature type="compositionally biased region" description="Basic and acidic residues" evidence="1">
    <location>
        <begin position="1"/>
        <end position="11"/>
    </location>
</feature>
<protein>
    <submittedName>
        <fullName evidence="3">Uncharacterized protein</fullName>
    </submittedName>
</protein>
<sequence>MRVSDWQKDAQPEWSESASETRVLPEFEAISETADESGAPHISGPSDSSGPSGPSPRADGPETIRTEILRFRRGAHADRDATDAFRRGAPVASGATDPFRPPARPDATDVPPAAVTDVLPAAVDPATDVLPAVPGPRTPLVRDPWAAPGEDPHAHDAHAHDPHEVTVQLDAVQLGDGGLQRVPGGAGRVPAVSDRPVFVDESGRRGRLYRRIGIAVGLTCAVYAVVMVVTLLSGSSTAPWMPVPAEREGKPAGQVETSPAPTESAAPSGTGTADPATGPGTAAGPTPPPAEDTPAAGTAPAAVRPDTTADPEPTATRTSTRPGGAAAEPDPTATAGESGTGTTGPATPPAAGDPTADPTGTAGPGEDDETGDLLQRPAGPAPVAWDGVPATPPVQSVEHTL</sequence>
<keyword evidence="2" id="KW-0472">Membrane</keyword>
<feature type="compositionally biased region" description="Low complexity" evidence="1">
    <location>
        <begin position="265"/>
        <end position="284"/>
    </location>
</feature>
<feature type="region of interest" description="Disordered" evidence="1">
    <location>
        <begin position="127"/>
        <end position="157"/>
    </location>
</feature>
<keyword evidence="4" id="KW-1185">Reference proteome</keyword>
<dbReference type="Proteomes" id="UP000630718">
    <property type="component" value="Unassembled WGS sequence"/>
</dbReference>
<feature type="compositionally biased region" description="Low complexity" evidence="1">
    <location>
        <begin position="343"/>
        <end position="361"/>
    </location>
</feature>
<accession>A0A919A4X6</accession>
<dbReference type="EMBL" id="BNBI01000001">
    <property type="protein sequence ID" value="GHE86719.1"/>
    <property type="molecule type" value="Genomic_DNA"/>
</dbReference>
<gene>
    <name evidence="3" type="ORF">GCM10018772_08070</name>
</gene>